<feature type="compositionally biased region" description="Basic and acidic residues" evidence="1">
    <location>
        <begin position="1"/>
        <end position="11"/>
    </location>
</feature>
<evidence type="ECO:0000256" key="1">
    <source>
        <dbReference type="SAM" id="MobiDB-lite"/>
    </source>
</evidence>
<proteinExistence type="predicted"/>
<feature type="compositionally biased region" description="Basic and acidic residues" evidence="1">
    <location>
        <begin position="20"/>
        <end position="33"/>
    </location>
</feature>
<reference evidence="2" key="1">
    <citation type="submission" date="2014-09" db="EMBL/GenBank/DDBJ databases">
        <authorList>
            <person name="Magalhaes I.L.F."/>
            <person name="Oliveira U."/>
            <person name="Santos F.R."/>
            <person name="Vidigal T.H.D.A."/>
            <person name="Brescovit A.D."/>
            <person name="Santos A.J."/>
        </authorList>
    </citation>
    <scope>NUCLEOTIDE SEQUENCE</scope>
    <source>
        <tissue evidence="2">Shoot tissue taken approximately 20 cm above the soil surface</tissue>
    </source>
</reference>
<protein>
    <submittedName>
        <fullName evidence="2">Uncharacterized protein</fullName>
    </submittedName>
</protein>
<dbReference type="AlphaFoldDB" id="A0A0A8Y6N5"/>
<dbReference type="EMBL" id="GBRH01276176">
    <property type="protein sequence ID" value="JAD21719.1"/>
    <property type="molecule type" value="Transcribed_RNA"/>
</dbReference>
<accession>A0A0A8Y6N5</accession>
<organism evidence="2">
    <name type="scientific">Arundo donax</name>
    <name type="common">Giant reed</name>
    <name type="synonym">Donax arundinaceus</name>
    <dbReference type="NCBI Taxonomy" id="35708"/>
    <lineage>
        <taxon>Eukaryota</taxon>
        <taxon>Viridiplantae</taxon>
        <taxon>Streptophyta</taxon>
        <taxon>Embryophyta</taxon>
        <taxon>Tracheophyta</taxon>
        <taxon>Spermatophyta</taxon>
        <taxon>Magnoliopsida</taxon>
        <taxon>Liliopsida</taxon>
        <taxon>Poales</taxon>
        <taxon>Poaceae</taxon>
        <taxon>PACMAD clade</taxon>
        <taxon>Arundinoideae</taxon>
        <taxon>Arundineae</taxon>
        <taxon>Arundo</taxon>
    </lineage>
</organism>
<evidence type="ECO:0000313" key="2">
    <source>
        <dbReference type="EMBL" id="JAD21719.1"/>
    </source>
</evidence>
<name>A0A0A8Y6N5_ARUDO</name>
<reference evidence="2" key="2">
    <citation type="journal article" date="2015" name="Data Brief">
        <title>Shoot transcriptome of the giant reed, Arundo donax.</title>
        <authorList>
            <person name="Barrero R.A."/>
            <person name="Guerrero F.D."/>
            <person name="Moolhuijzen P."/>
            <person name="Goolsby J.A."/>
            <person name="Tidwell J."/>
            <person name="Bellgard S.E."/>
            <person name="Bellgard M.I."/>
        </authorList>
    </citation>
    <scope>NUCLEOTIDE SEQUENCE</scope>
    <source>
        <tissue evidence="2">Shoot tissue taken approximately 20 cm above the soil surface</tissue>
    </source>
</reference>
<feature type="region of interest" description="Disordered" evidence="1">
    <location>
        <begin position="1"/>
        <end position="39"/>
    </location>
</feature>
<sequence length="132" mass="14656">MISVHGDEKDGPTQSTTIEVKVEEPRSPDDPSREAVSSSDVIAMKIEDLTYPLIYPLSPATTTRRHQRKSYNRSSLHRSARLAQCNVLKDLDIVGNDVKLDEGVIQEYAECLKQLLPPDLLKSLTSLKGHAS</sequence>